<dbReference type="AlphaFoldDB" id="A0A3B1BBC9"/>
<sequence>MKLKVINKIISISLIVIMFSHLTFLHNFFQDYVLCNELDGNVTVENINEHAAFSNSSSSAISITAGQSIYDVNNCQDTLLDEYCIDENGFIPKDKVDLNVNLANTWETITPSENEFKIYKFVDKTLLKENHILKNYSTVSLLI</sequence>
<evidence type="ECO:0000313" key="2">
    <source>
        <dbReference type="EMBL" id="VAX15509.1"/>
    </source>
</evidence>
<keyword evidence="1" id="KW-0812">Transmembrane</keyword>
<organism evidence="2">
    <name type="scientific">hydrothermal vent metagenome</name>
    <dbReference type="NCBI Taxonomy" id="652676"/>
    <lineage>
        <taxon>unclassified sequences</taxon>
        <taxon>metagenomes</taxon>
        <taxon>ecological metagenomes</taxon>
    </lineage>
</organism>
<accession>A0A3B1BBC9</accession>
<gene>
    <name evidence="2" type="ORF">MNBD_IGNAVI01-3030</name>
</gene>
<feature type="transmembrane region" description="Helical" evidence="1">
    <location>
        <begin position="9"/>
        <end position="29"/>
    </location>
</feature>
<name>A0A3B1BBC9_9ZZZZ</name>
<reference evidence="2" key="1">
    <citation type="submission" date="2018-06" db="EMBL/GenBank/DDBJ databases">
        <authorList>
            <person name="Zhirakovskaya E."/>
        </authorList>
    </citation>
    <scope>NUCLEOTIDE SEQUENCE</scope>
</reference>
<proteinExistence type="predicted"/>
<evidence type="ECO:0000256" key="1">
    <source>
        <dbReference type="SAM" id="Phobius"/>
    </source>
</evidence>
<protein>
    <submittedName>
        <fullName evidence="2">Uncharacterized protein</fullName>
    </submittedName>
</protein>
<dbReference type="EMBL" id="UOGD01000023">
    <property type="protein sequence ID" value="VAX15509.1"/>
    <property type="molecule type" value="Genomic_DNA"/>
</dbReference>
<keyword evidence="1" id="KW-0472">Membrane</keyword>
<keyword evidence="1" id="KW-1133">Transmembrane helix</keyword>